<comment type="similarity">
    <text evidence="2">Belongs to the nitroreductase family.</text>
</comment>
<evidence type="ECO:0000256" key="6">
    <source>
        <dbReference type="ARBA" id="ARBA00023002"/>
    </source>
</evidence>
<dbReference type="InterPro" id="IPR029479">
    <property type="entry name" value="Nitroreductase"/>
</dbReference>
<dbReference type="GO" id="GO:0005829">
    <property type="term" value="C:cytosol"/>
    <property type="evidence" value="ECO:0007669"/>
    <property type="project" value="TreeGrafter"/>
</dbReference>
<evidence type="ECO:0000259" key="8">
    <source>
        <dbReference type="Pfam" id="PF00881"/>
    </source>
</evidence>
<keyword evidence="7" id="KW-0520">NAD</keyword>
<dbReference type="PANTHER" id="PTHR23026">
    <property type="entry name" value="NADPH NITROREDUCTASE"/>
    <property type="match status" value="1"/>
</dbReference>
<dbReference type="InterPro" id="IPR050627">
    <property type="entry name" value="Nitroreductase/BluB"/>
</dbReference>
<sequence>MTTITKKAVLEGFHRRASTRHYDPTKKISAEDFNYILELARLSPSSVGSEPWKFVVIQNKELRQKLKPSSWGMQSHVDDASHLVAILAKKNARYDSEFLRESMIRRGLTAPEQQAAALEKYKKFQIDDAHIADNERTLFDWTSKQTYIALANMMTGAALVGIDSCPVEGFEYDEVNRILAKAGAFDPNEWGVSVMVTFGYRAKEIKPRLRKPMDEIVTWIE</sequence>
<dbReference type="EMBL" id="RBJC01000006">
    <property type="protein sequence ID" value="RKR71868.1"/>
    <property type="molecule type" value="Genomic_DNA"/>
</dbReference>
<evidence type="ECO:0000256" key="7">
    <source>
        <dbReference type="ARBA" id="ARBA00023027"/>
    </source>
</evidence>
<dbReference type="PANTHER" id="PTHR23026:SF125">
    <property type="entry name" value="OXYGEN-INSENSITIVE NAD(P)H NITROREDUCTASE"/>
    <property type="match status" value="1"/>
</dbReference>
<organism evidence="9 10">
    <name type="scientific">Otariodibacter oris</name>
    <dbReference type="NCBI Taxonomy" id="1032623"/>
    <lineage>
        <taxon>Bacteria</taxon>
        <taxon>Pseudomonadati</taxon>
        <taxon>Pseudomonadota</taxon>
        <taxon>Gammaproteobacteria</taxon>
        <taxon>Pasteurellales</taxon>
        <taxon>Pasteurellaceae</taxon>
        <taxon>Otariodibacter</taxon>
    </lineage>
</organism>
<evidence type="ECO:0000256" key="2">
    <source>
        <dbReference type="ARBA" id="ARBA00007118"/>
    </source>
</evidence>
<dbReference type="AlphaFoldDB" id="A0A420XGE3"/>
<keyword evidence="5" id="KW-0521">NADP</keyword>
<evidence type="ECO:0000256" key="3">
    <source>
        <dbReference type="ARBA" id="ARBA00022630"/>
    </source>
</evidence>
<evidence type="ECO:0000313" key="10">
    <source>
        <dbReference type="Proteomes" id="UP000280099"/>
    </source>
</evidence>
<name>A0A420XGE3_9PAST</name>
<comment type="cofactor">
    <cofactor evidence="1">
        <name>FMN</name>
        <dbReference type="ChEBI" id="CHEBI:58210"/>
    </cofactor>
</comment>
<dbReference type="InterPro" id="IPR033878">
    <property type="entry name" value="NfsB-like"/>
</dbReference>
<dbReference type="Gene3D" id="3.40.109.10">
    <property type="entry name" value="NADH Oxidase"/>
    <property type="match status" value="1"/>
</dbReference>
<dbReference type="Pfam" id="PF00881">
    <property type="entry name" value="Nitroreductase"/>
    <property type="match status" value="1"/>
</dbReference>
<feature type="domain" description="Nitroreductase" evidence="8">
    <location>
        <begin position="15"/>
        <end position="200"/>
    </location>
</feature>
<dbReference type="CDD" id="cd02149">
    <property type="entry name" value="NfsB-like"/>
    <property type="match status" value="1"/>
</dbReference>
<dbReference type="InterPro" id="IPR000415">
    <property type="entry name" value="Nitroreductase-like"/>
</dbReference>
<proteinExistence type="inferred from homology"/>
<dbReference type="GO" id="GO:0046256">
    <property type="term" value="P:2,4,6-trinitrotoluene catabolic process"/>
    <property type="evidence" value="ECO:0007669"/>
    <property type="project" value="TreeGrafter"/>
</dbReference>
<keyword evidence="3" id="KW-0285">Flavoprotein</keyword>
<evidence type="ECO:0000256" key="5">
    <source>
        <dbReference type="ARBA" id="ARBA00022857"/>
    </source>
</evidence>
<accession>A0A420XGE3</accession>
<evidence type="ECO:0000256" key="4">
    <source>
        <dbReference type="ARBA" id="ARBA00022643"/>
    </source>
</evidence>
<dbReference type="Proteomes" id="UP000280099">
    <property type="component" value="Unassembled WGS sequence"/>
</dbReference>
<gene>
    <name evidence="9" type="ORF">DES31_1218</name>
</gene>
<protein>
    <submittedName>
        <fullName evidence="9">Nitroreductase</fullName>
    </submittedName>
</protein>
<dbReference type="RefSeq" id="WP_121123079.1">
    <property type="nucleotide sequence ID" value="NZ_CP016604.1"/>
</dbReference>
<keyword evidence="6" id="KW-0560">Oxidoreductase</keyword>
<reference evidence="9 10" key="1">
    <citation type="submission" date="2018-10" db="EMBL/GenBank/DDBJ databases">
        <title>Genomic Encyclopedia of Type Strains, Phase IV (KMG-IV): sequencing the most valuable type-strain genomes for metagenomic binning, comparative biology and taxonomic classification.</title>
        <authorList>
            <person name="Goeker M."/>
        </authorList>
    </citation>
    <scope>NUCLEOTIDE SEQUENCE [LARGE SCALE GENOMIC DNA]</scope>
    <source>
        <strain evidence="9 10">DSM 23800</strain>
    </source>
</reference>
<dbReference type="OrthoDB" id="9809288at2"/>
<keyword evidence="10" id="KW-1185">Reference proteome</keyword>
<comment type="caution">
    <text evidence="9">The sequence shown here is derived from an EMBL/GenBank/DDBJ whole genome shotgun (WGS) entry which is preliminary data.</text>
</comment>
<evidence type="ECO:0000313" key="9">
    <source>
        <dbReference type="EMBL" id="RKR71868.1"/>
    </source>
</evidence>
<evidence type="ECO:0000256" key="1">
    <source>
        <dbReference type="ARBA" id="ARBA00001917"/>
    </source>
</evidence>
<dbReference type="SUPFAM" id="SSF55469">
    <property type="entry name" value="FMN-dependent nitroreductase-like"/>
    <property type="match status" value="1"/>
</dbReference>
<keyword evidence="4" id="KW-0288">FMN</keyword>
<dbReference type="GO" id="GO:0046857">
    <property type="term" value="F:oxidoreductase activity, acting on other nitrogenous compounds as donors, with NAD or NADP as acceptor"/>
    <property type="evidence" value="ECO:0007669"/>
    <property type="project" value="TreeGrafter"/>
</dbReference>